<dbReference type="EMBL" id="AZEH01000034">
    <property type="protein sequence ID" value="KRL05170.1"/>
    <property type="molecule type" value="Genomic_DNA"/>
</dbReference>
<dbReference type="RefSeq" id="WP_057896001.1">
    <property type="nucleotide sequence ID" value="NZ_AZEH01000034.1"/>
</dbReference>
<dbReference type="PATRIC" id="fig|1423777.3.peg.1155"/>
<keyword evidence="2" id="KW-1185">Reference proteome</keyword>
<dbReference type="Gene3D" id="3.90.180.10">
    <property type="entry name" value="Medium-chain alcohol dehydrogenases, catalytic domain"/>
    <property type="match status" value="1"/>
</dbReference>
<dbReference type="STRING" id="1423777.FD46_GL001121"/>
<sequence>MKALTIASFSSTPKIINDYPIPKTDSKYDTLIKILAAPIENLDKSVASGEHYSSKYWHPSFPSIPGASAIGKRIDTGNFVYVPAMSMRPRNGGMAEYTVAQSKKCLLNYLQLLILKWQLLLFHLL</sequence>
<reference evidence="1 2" key="1">
    <citation type="journal article" date="2015" name="Genome Announc.">
        <title>Expanding the biotechnology potential of lactobacilli through comparative genomics of 213 strains and associated genera.</title>
        <authorList>
            <person name="Sun Z."/>
            <person name="Harris H.M."/>
            <person name="McCann A."/>
            <person name="Guo C."/>
            <person name="Argimon S."/>
            <person name="Zhang W."/>
            <person name="Yang X."/>
            <person name="Jeffery I.B."/>
            <person name="Cooney J.C."/>
            <person name="Kagawa T.F."/>
            <person name="Liu W."/>
            <person name="Song Y."/>
            <person name="Salvetti E."/>
            <person name="Wrobel A."/>
            <person name="Rasinkangas P."/>
            <person name="Parkhill J."/>
            <person name="Rea M.C."/>
            <person name="O'Sullivan O."/>
            <person name="Ritari J."/>
            <person name="Douillard F.P."/>
            <person name="Paul Ross R."/>
            <person name="Yang R."/>
            <person name="Briner A.E."/>
            <person name="Felis G.E."/>
            <person name="de Vos W.M."/>
            <person name="Barrangou R."/>
            <person name="Klaenhammer T.R."/>
            <person name="Caufield P.W."/>
            <person name="Cui Y."/>
            <person name="Zhang H."/>
            <person name="O'Toole P.W."/>
        </authorList>
    </citation>
    <scope>NUCLEOTIDE SEQUENCE [LARGE SCALE GENOMIC DNA]</scope>
    <source>
        <strain evidence="1 2">DSM 19972</strain>
    </source>
</reference>
<gene>
    <name evidence="1" type="ORF">FD46_GL001121</name>
</gene>
<proteinExistence type="predicted"/>
<dbReference type="SUPFAM" id="SSF50129">
    <property type="entry name" value="GroES-like"/>
    <property type="match status" value="1"/>
</dbReference>
<comment type="caution">
    <text evidence="1">The sequence shown here is derived from an EMBL/GenBank/DDBJ whole genome shotgun (WGS) entry which is preliminary data.</text>
</comment>
<organism evidence="1 2">
    <name type="scientific">Liquorilactobacillus oeni DSM 19972</name>
    <dbReference type="NCBI Taxonomy" id="1423777"/>
    <lineage>
        <taxon>Bacteria</taxon>
        <taxon>Bacillati</taxon>
        <taxon>Bacillota</taxon>
        <taxon>Bacilli</taxon>
        <taxon>Lactobacillales</taxon>
        <taxon>Lactobacillaceae</taxon>
        <taxon>Liquorilactobacillus</taxon>
    </lineage>
</organism>
<name>A0A0R1MIQ5_9LACO</name>
<accession>A0A0R1MIQ5</accession>
<dbReference type="Proteomes" id="UP000051686">
    <property type="component" value="Unassembled WGS sequence"/>
</dbReference>
<dbReference type="OrthoDB" id="9787435at2"/>
<evidence type="ECO:0000313" key="1">
    <source>
        <dbReference type="EMBL" id="KRL05170.1"/>
    </source>
</evidence>
<protein>
    <submittedName>
        <fullName evidence="1">Nadph quinone reductase or zn-dependent oxidoreductase</fullName>
    </submittedName>
</protein>
<evidence type="ECO:0000313" key="2">
    <source>
        <dbReference type="Proteomes" id="UP000051686"/>
    </source>
</evidence>
<dbReference type="AlphaFoldDB" id="A0A0R1MIQ5"/>
<dbReference type="InterPro" id="IPR011032">
    <property type="entry name" value="GroES-like_sf"/>
</dbReference>